<dbReference type="Gene3D" id="3.40.366.10">
    <property type="entry name" value="Malonyl-Coenzyme A Acyl Carrier Protein, domain 2"/>
    <property type="match status" value="1"/>
</dbReference>
<proteinExistence type="predicted"/>
<dbReference type="InterPro" id="IPR036736">
    <property type="entry name" value="ACP-like_sf"/>
</dbReference>
<dbReference type="InterPro" id="IPR036291">
    <property type="entry name" value="NAD(P)-bd_dom_sf"/>
</dbReference>
<keyword evidence="1" id="KW-0596">Phosphopantetheine</keyword>
<dbReference type="GO" id="GO:0005886">
    <property type="term" value="C:plasma membrane"/>
    <property type="evidence" value="ECO:0007669"/>
    <property type="project" value="TreeGrafter"/>
</dbReference>
<evidence type="ECO:0000256" key="3">
    <source>
        <dbReference type="ARBA" id="ARBA00022679"/>
    </source>
</evidence>
<dbReference type="Pfam" id="PF00550">
    <property type="entry name" value="PP-binding"/>
    <property type="match status" value="1"/>
</dbReference>
<dbReference type="PANTHER" id="PTHR43775">
    <property type="entry name" value="FATTY ACID SYNTHASE"/>
    <property type="match status" value="1"/>
</dbReference>
<dbReference type="GO" id="GO:0006633">
    <property type="term" value="P:fatty acid biosynthetic process"/>
    <property type="evidence" value="ECO:0007669"/>
    <property type="project" value="TreeGrafter"/>
</dbReference>
<dbReference type="InterPro" id="IPR006162">
    <property type="entry name" value="Ppantetheine_attach_site"/>
</dbReference>
<evidence type="ECO:0000313" key="7">
    <source>
        <dbReference type="EMBL" id="NJQ04212.1"/>
    </source>
</evidence>
<dbReference type="EMBL" id="JAAVJD010000003">
    <property type="protein sequence ID" value="NJQ04212.1"/>
    <property type="molecule type" value="Genomic_DNA"/>
</dbReference>
<evidence type="ECO:0000256" key="2">
    <source>
        <dbReference type="ARBA" id="ARBA00022553"/>
    </source>
</evidence>
<dbReference type="PROSITE" id="PS00012">
    <property type="entry name" value="PHOSPHOPANTETHEINE"/>
    <property type="match status" value="1"/>
</dbReference>
<feature type="non-terminal residue" evidence="7">
    <location>
        <position position="1"/>
    </location>
</feature>
<dbReference type="SUPFAM" id="SSF51735">
    <property type="entry name" value="NAD(P)-binding Rossmann-fold domains"/>
    <property type="match status" value="2"/>
</dbReference>
<dbReference type="GO" id="GO:0031177">
    <property type="term" value="F:phosphopantetheine binding"/>
    <property type="evidence" value="ECO:0007669"/>
    <property type="project" value="InterPro"/>
</dbReference>
<evidence type="ECO:0000259" key="6">
    <source>
        <dbReference type="PROSITE" id="PS50075"/>
    </source>
</evidence>
<keyword evidence="4" id="KW-0045">Antibiotic biosynthesis</keyword>
<name>A0A7X6CX70_9ACTN</name>
<dbReference type="CDD" id="cd08952">
    <property type="entry name" value="KR_1_SDR_x"/>
    <property type="match status" value="1"/>
</dbReference>
<dbReference type="PROSITE" id="PS50075">
    <property type="entry name" value="CARRIER"/>
    <property type="match status" value="1"/>
</dbReference>
<dbReference type="InterPro" id="IPR057326">
    <property type="entry name" value="KR_dom"/>
</dbReference>
<sequence length="749" mass="79095">EVSGHPVLTGAIGDTLDEQAPVTVGTLRRDDGGAERLLTSLAEAHVGGVDVDWSAVLGTGTAVDLPTYAFQHRRYWPEVPELEHAGGSVDDWRYRITWQESGKDSTGSFTGTWLLVGDDPDRAAVEAALTGHGAEVITVAGTADLDVSAVAHVSGVVSLLALDDTPDADFPSVPRGTAATVDLMQTLGGAGITAPLWVLTRGAVQTGAGEVTTNPLQAQVWGLGRTAGLEHPNEWGGLIDLPAEFDARTGARLAAVIADGSEDQVALRPSGVFLRRLVRAEARRAEAGQWNPRGTVLLTGGTGSIGPHIGSWLAEREAPRVVLTSRSGPSAQGVAQLAASVANAGSSVEVVSCDLGALDQVTGLVGWVERTGPRLSSVLHSANTQFLARVADTDRAGLSVALGAKALGALNLDVATTGLDLDEFVLFSSISATWGSNDHGAYAAGNSFLDALAEDRRGRGLPGTSIAWGVWNTRDWDAIDEEMEQGAGQVTPSFLRKQGISFLDKDRALTMLGEIISDDETHIAVADVEWKKFAPVFSAARPRPLLDTIPEARDEAEPAGSADPQANARGEYVSRLSGLSADERRRTVIDLVRSHATAVLGHKSVAEIPAERAFRDIGFDSLTAVELRNRLNAAAGVKLPSTLVFDHPNPTALADHLLTELFGHELVGHSAVLDEFDRLAAGLTPPDDEARAEIVARLEALTQHFRAVRSDQGQAGAAAEEEGKRKLEEATADEMFALLKDELDDPDFD</sequence>
<dbReference type="Gene3D" id="3.40.50.720">
    <property type="entry name" value="NAD(P)-binding Rossmann-like Domain"/>
    <property type="match status" value="1"/>
</dbReference>
<dbReference type="InterPro" id="IPR013968">
    <property type="entry name" value="PKS_KR"/>
</dbReference>
<dbReference type="SMART" id="SM00822">
    <property type="entry name" value="PKS_KR"/>
    <property type="match status" value="1"/>
</dbReference>
<feature type="domain" description="Carrier" evidence="6">
    <location>
        <begin position="583"/>
        <end position="661"/>
    </location>
</feature>
<dbReference type="InterPro" id="IPR009081">
    <property type="entry name" value="PP-bd_ACP"/>
</dbReference>
<evidence type="ECO:0000256" key="1">
    <source>
        <dbReference type="ARBA" id="ARBA00022450"/>
    </source>
</evidence>
<protein>
    <submittedName>
        <fullName evidence="7">KR domain-containing protein</fullName>
    </submittedName>
</protein>
<evidence type="ECO:0000256" key="5">
    <source>
        <dbReference type="ARBA" id="ARBA00023268"/>
    </source>
</evidence>
<dbReference type="RefSeq" id="WP_167967508.1">
    <property type="nucleotide sequence ID" value="NZ_JAAVJD010000003.1"/>
</dbReference>
<dbReference type="AlphaFoldDB" id="A0A7X6CX70"/>
<evidence type="ECO:0000313" key="8">
    <source>
        <dbReference type="Proteomes" id="UP000578686"/>
    </source>
</evidence>
<keyword evidence="2" id="KW-0597">Phosphoprotein</keyword>
<dbReference type="Pfam" id="PF08659">
    <property type="entry name" value="KR"/>
    <property type="match status" value="1"/>
</dbReference>
<dbReference type="InterPro" id="IPR020806">
    <property type="entry name" value="PKS_PP-bd"/>
</dbReference>
<dbReference type="GO" id="GO:0071770">
    <property type="term" value="P:DIM/DIP cell wall layer assembly"/>
    <property type="evidence" value="ECO:0007669"/>
    <property type="project" value="TreeGrafter"/>
</dbReference>
<evidence type="ECO:0000256" key="4">
    <source>
        <dbReference type="ARBA" id="ARBA00023194"/>
    </source>
</evidence>
<dbReference type="GO" id="GO:0004312">
    <property type="term" value="F:fatty acid synthase activity"/>
    <property type="evidence" value="ECO:0007669"/>
    <property type="project" value="TreeGrafter"/>
</dbReference>
<dbReference type="Gene3D" id="3.30.70.3290">
    <property type="match status" value="1"/>
</dbReference>
<dbReference type="FunFam" id="1.10.1200.10:FF:000007">
    <property type="entry name" value="Probable polyketide synthase pks17"/>
    <property type="match status" value="1"/>
</dbReference>
<dbReference type="Gene3D" id="1.10.1200.10">
    <property type="entry name" value="ACP-like"/>
    <property type="match status" value="1"/>
</dbReference>
<dbReference type="SMART" id="SM00823">
    <property type="entry name" value="PKS_PP"/>
    <property type="match status" value="1"/>
</dbReference>
<dbReference type="PANTHER" id="PTHR43775:SF51">
    <property type="entry name" value="INACTIVE PHENOLPHTHIOCEROL SYNTHESIS POLYKETIDE SYNTHASE TYPE I PKS1-RELATED"/>
    <property type="match status" value="1"/>
</dbReference>
<dbReference type="GO" id="GO:0017000">
    <property type="term" value="P:antibiotic biosynthetic process"/>
    <property type="evidence" value="ECO:0007669"/>
    <property type="project" value="UniProtKB-KW"/>
</dbReference>
<dbReference type="InterPro" id="IPR001227">
    <property type="entry name" value="Ac_transferase_dom_sf"/>
</dbReference>
<keyword evidence="3" id="KW-0808">Transferase</keyword>
<keyword evidence="8" id="KW-1185">Reference proteome</keyword>
<organism evidence="7 8">
    <name type="scientific">Streptomyces lonarensis</name>
    <dbReference type="NCBI Taxonomy" id="700599"/>
    <lineage>
        <taxon>Bacteria</taxon>
        <taxon>Bacillati</taxon>
        <taxon>Actinomycetota</taxon>
        <taxon>Actinomycetes</taxon>
        <taxon>Kitasatosporales</taxon>
        <taxon>Streptomycetaceae</taxon>
        <taxon>Streptomyces</taxon>
    </lineage>
</organism>
<gene>
    <name evidence="7" type="ORF">HCN56_01135</name>
</gene>
<keyword evidence="5" id="KW-0511">Multifunctional enzyme</keyword>
<comment type="caution">
    <text evidence="7">The sequence shown here is derived from an EMBL/GenBank/DDBJ whole genome shotgun (WGS) entry which is preliminary data.</text>
</comment>
<reference evidence="7 8" key="1">
    <citation type="submission" date="2020-03" db="EMBL/GenBank/DDBJ databases">
        <title>Draft genome of Streptomyces sp. ventii, isolated from the Axial Seamount in the Pacific Ocean, and resequencing of the two type strains Streptomyces lonarensis strain NCL 716 and Streptomyces bohaiensis strain 11A07.</title>
        <authorList>
            <person name="Loughran R.M."/>
            <person name="Pfannmuller K.M."/>
            <person name="Wasson B.J."/>
            <person name="Deadmond M.C."/>
            <person name="Paddock B.E."/>
            <person name="Koyack M.J."/>
            <person name="Gallegos D.A."/>
            <person name="Mitchell E.A."/>
            <person name="Ushijima B."/>
            <person name="Saw J.H."/>
            <person name="Mcphail K.L."/>
            <person name="Videau P."/>
        </authorList>
    </citation>
    <scope>NUCLEOTIDE SEQUENCE [LARGE SCALE GENOMIC DNA]</scope>
    <source>
        <strain evidence="7 8">NCL716</strain>
    </source>
</reference>
<dbReference type="SMART" id="SM01294">
    <property type="entry name" value="PKS_PP_betabranch"/>
    <property type="match status" value="1"/>
</dbReference>
<dbReference type="InterPro" id="IPR050091">
    <property type="entry name" value="PKS_NRPS_Biosynth_Enz"/>
</dbReference>
<dbReference type="SUPFAM" id="SSF47336">
    <property type="entry name" value="ACP-like"/>
    <property type="match status" value="1"/>
</dbReference>
<dbReference type="GO" id="GO:0005737">
    <property type="term" value="C:cytoplasm"/>
    <property type="evidence" value="ECO:0007669"/>
    <property type="project" value="TreeGrafter"/>
</dbReference>
<dbReference type="Proteomes" id="UP000578686">
    <property type="component" value="Unassembled WGS sequence"/>
</dbReference>
<accession>A0A7X6CX70</accession>